<feature type="region of interest" description="Disordered" evidence="1">
    <location>
        <begin position="422"/>
        <end position="445"/>
    </location>
</feature>
<accession>A0A841JZ89</accession>
<evidence type="ECO:0000256" key="1">
    <source>
        <dbReference type="SAM" id="MobiDB-lite"/>
    </source>
</evidence>
<organism evidence="3 4">
    <name type="scientific">Silvibacterium bohemicum</name>
    <dbReference type="NCBI Taxonomy" id="1577686"/>
    <lineage>
        <taxon>Bacteria</taxon>
        <taxon>Pseudomonadati</taxon>
        <taxon>Acidobacteriota</taxon>
        <taxon>Terriglobia</taxon>
        <taxon>Terriglobales</taxon>
        <taxon>Acidobacteriaceae</taxon>
        <taxon>Silvibacterium</taxon>
    </lineage>
</organism>
<evidence type="ECO:0000256" key="2">
    <source>
        <dbReference type="SAM" id="SignalP"/>
    </source>
</evidence>
<sequence length="965" mass="104121">MNRMHSHPARLLLRLLPPRLAACLAIAVLSLSLSAQNAGQAINLPTSKQIVQPVPGSPARLNSLPMGTAWSPDGRYLALVNAGYGTPDSDYSQSIAILDTTTGKLADFPDQRTLVGASQTMYSGVAFSLDGSHVYVSFDSLSAPEGGTPTQTGNAIAVYSLTDGALKPGRLIPVPLQHLAAGRTQNEVGKPLPDGVANPLPTGLAVFKGDDGQEKLLVADEFSDDVLLVDPASGKVLTRFDLASHPVVPSSYPIAIAVTRDGHRAFVALWNESAVAELDLRAGKITGKVALLPASSEILPSSHPCAMAFSPDEKTLYVALANRDAIAAVSLGGKNMRLVRLYDSRLPGQRYFGAMPDAVAVSSDGQTLYAANSGSDAIAVFRTKPASQVGAPEQAVGFIPTEWYPSAMTVKGDKLYVATGKGQGTGPNVAPQPEPAHPVANQPARTQRPHTYIATLLHGSLATIDRNEAQKDLPELTRQVMASNLMQAAQTHIPFAESSSNPSGSNPIHHVIYIIKENRTYDQIFGDLEAGSHKVGDGDSSLTMYGAAVTPNLHKLALQFGVLDNFYDSGEVSGDGHVWSTAGITSDYTERDWQQSYRGRERTYDFEGVVQNGYPIQEKIPDINEPASGYLWTDLAKNGKTLYHFGEFVSTKFCDDSGEAPKEKSPLEGTPEPTHFCPTAYIKPGEDVPANYGGGKSPYPWNIPLIYRNVATKPELEGNFDPQYPDFNLSFPDQLRVNEFLTHFNSWVEERKAGHDNMPAFVMLRLPNDHTAGTRPGSPTPRASVADNDLAVGRAVEAIANSPYWDDTAFFILEDDAQDGADHVDAHRSIALVVSKYSPRAADPTVDHNFYTTVSVLHTMEDLLGIPPMNNNDAFAPLIAPLFAGEGNQPAYTADYTNRDNKLIYTANVAKAEGAKESSKMDFTHEDRADPRKLNVILWKDAMGSKPVPAMILHPHTPHKDDDDD</sequence>
<dbReference type="SUPFAM" id="SSF53649">
    <property type="entry name" value="Alkaline phosphatase-like"/>
    <property type="match status" value="1"/>
</dbReference>
<feature type="signal peptide" evidence="2">
    <location>
        <begin position="1"/>
        <end position="37"/>
    </location>
</feature>
<feature type="chain" id="PRO_5033055190" evidence="2">
    <location>
        <begin position="38"/>
        <end position="965"/>
    </location>
</feature>
<keyword evidence="4" id="KW-1185">Reference proteome</keyword>
<dbReference type="PANTHER" id="PTHR47197:SF3">
    <property type="entry name" value="DIHYDRO-HEME D1 DEHYDROGENASE"/>
    <property type="match status" value="1"/>
</dbReference>
<dbReference type="GO" id="GO:0003677">
    <property type="term" value="F:DNA binding"/>
    <property type="evidence" value="ECO:0007669"/>
    <property type="project" value="UniProtKB-KW"/>
</dbReference>
<evidence type="ECO:0000313" key="3">
    <source>
        <dbReference type="EMBL" id="MBB6144271.1"/>
    </source>
</evidence>
<dbReference type="RefSeq" id="WP_231581216.1">
    <property type="nucleotide sequence ID" value="NZ_JACHEK010000004.1"/>
</dbReference>
<dbReference type="InterPro" id="IPR015943">
    <property type="entry name" value="WD40/YVTN_repeat-like_dom_sf"/>
</dbReference>
<dbReference type="Proteomes" id="UP000538666">
    <property type="component" value="Unassembled WGS sequence"/>
</dbReference>
<dbReference type="InterPro" id="IPR019405">
    <property type="entry name" value="Lactonase_7-beta_prop"/>
</dbReference>
<dbReference type="SUPFAM" id="SSF50969">
    <property type="entry name" value="YVTN repeat-like/Quinoprotein amine dehydrogenase"/>
    <property type="match status" value="1"/>
</dbReference>
<evidence type="ECO:0000313" key="4">
    <source>
        <dbReference type="Proteomes" id="UP000538666"/>
    </source>
</evidence>
<dbReference type="EMBL" id="JACHEK010000004">
    <property type="protein sequence ID" value="MBB6144271.1"/>
    <property type="molecule type" value="Genomic_DNA"/>
</dbReference>
<gene>
    <name evidence="3" type="ORF">HNQ77_002223</name>
</gene>
<dbReference type="InterPro" id="IPR017850">
    <property type="entry name" value="Alkaline_phosphatase_core_sf"/>
</dbReference>
<keyword evidence="2" id="KW-0732">Signal</keyword>
<dbReference type="Gene3D" id="3.40.720.10">
    <property type="entry name" value="Alkaline Phosphatase, subunit A"/>
    <property type="match status" value="2"/>
</dbReference>
<dbReference type="AlphaFoldDB" id="A0A841JZ89"/>
<proteinExistence type="predicted"/>
<dbReference type="Gene3D" id="2.130.10.10">
    <property type="entry name" value="YVTN repeat-like/Quinoprotein amine dehydrogenase"/>
    <property type="match status" value="3"/>
</dbReference>
<reference evidence="3 4" key="1">
    <citation type="submission" date="2020-08" db="EMBL/GenBank/DDBJ databases">
        <title>Genomic Encyclopedia of Type Strains, Phase IV (KMG-IV): sequencing the most valuable type-strain genomes for metagenomic binning, comparative biology and taxonomic classification.</title>
        <authorList>
            <person name="Goeker M."/>
        </authorList>
    </citation>
    <scope>NUCLEOTIDE SEQUENCE [LARGE SCALE GENOMIC DNA]</scope>
    <source>
        <strain evidence="3 4">DSM 103733</strain>
    </source>
</reference>
<comment type="caution">
    <text evidence="3">The sequence shown here is derived from an EMBL/GenBank/DDBJ whole genome shotgun (WGS) entry which is preliminary data.</text>
</comment>
<name>A0A841JZ89_9BACT</name>
<keyword evidence="3" id="KW-0238">DNA-binding</keyword>
<dbReference type="InterPro" id="IPR051200">
    <property type="entry name" value="Host-pathogen_enzymatic-act"/>
</dbReference>
<dbReference type="Pfam" id="PF10282">
    <property type="entry name" value="Lactonase"/>
    <property type="match status" value="1"/>
</dbReference>
<dbReference type="PANTHER" id="PTHR47197">
    <property type="entry name" value="PROTEIN NIRF"/>
    <property type="match status" value="1"/>
</dbReference>
<dbReference type="InterPro" id="IPR011044">
    <property type="entry name" value="Quino_amine_DH_bsu"/>
</dbReference>
<protein>
    <submittedName>
        <fullName evidence="3">DNA-binding beta-propeller fold protein YncE</fullName>
    </submittedName>
</protein>